<accession>A0A246GLV3</accession>
<dbReference type="Proteomes" id="UP000197768">
    <property type="component" value="Unassembled WGS sequence"/>
</dbReference>
<comment type="caution">
    <text evidence="1">The sequence shown here is derived from an EMBL/GenBank/DDBJ whole genome shotgun (WGS) entry which is preliminary data.</text>
</comment>
<dbReference type="EMBL" id="MTCZ01000003">
    <property type="protein sequence ID" value="OWP85314.1"/>
    <property type="molecule type" value="Genomic_DNA"/>
</dbReference>
<name>A0A246GLV3_9FLAO</name>
<dbReference type="AlphaFoldDB" id="A0A246GLV3"/>
<reference evidence="1 2" key="1">
    <citation type="journal article" date="2017" name="Infect. Genet. Evol.">
        <title>Comparative genome analysis of fish pathogen Flavobacterium columnare reveals extensive sequence diversity within the species.</title>
        <authorList>
            <person name="Kayansamruaj P."/>
            <person name="Dong H.T."/>
            <person name="Hirono I."/>
            <person name="Kondo H."/>
            <person name="Senapin S."/>
            <person name="Rodkhum C."/>
        </authorList>
    </citation>
    <scope>NUCLEOTIDE SEQUENCE [LARGE SCALE GENOMIC DNA]</scope>
    <source>
        <strain evidence="1 2">1215</strain>
    </source>
</reference>
<protein>
    <submittedName>
        <fullName evidence="1">Uncharacterized protein</fullName>
    </submittedName>
</protein>
<proteinExistence type="predicted"/>
<sequence length="161" mass="18696">MYFRNLFKKKSTTPVGDSRILTDEAELKIANMLLVLMKEAQNIGSLRKSDPFRFSELNERDKELIDMTKQLGHFVYSFSFKRTNKRYVDLTDLSKDPIGGLLKNPNVLMYVAVLNATVTMLNNRLEGTKLYPHEELKLYDQERFILILLEETAKSLSKIND</sequence>
<evidence type="ECO:0000313" key="1">
    <source>
        <dbReference type="EMBL" id="OWP85314.1"/>
    </source>
</evidence>
<gene>
    <name evidence="1" type="ORF">BWK59_00845</name>
</gene>
<organism evidence="1 2">
    <name type="scientific">Flavobacterium davisii</name>
    <dbReference type="NCBI Taxonomy" id="2906077"/>
    <lineage>
        <taxon>Bacteria</taxon>
        <taxon>Pseudomonadati</taxon>
        <taxon>Bacteroidota</taxon>
        <taxon>Flavobacteriia</taxon>
        <taxon>Flavobacteriales</taxon>
        <taxon>Flavobacteriaceae</taxon>
        <taxon>Flavobacterium</taxon>
    </lineage>
</organism>
<evidence type="ECO:0000313" key="2">
    <source>
        <dbReference type="Proteomes" id="UP000197768"/>
    </source>
</evidence>